<keyword evidence="1" id="KW-0812">Transmembrane</keyword>
<accession>A0A085MHZ4</accession>
<dbReference type="AlphaFoldDB" id="A0A085MHZ4"/>
<reference evidence="2 3" key="1">
    <citation type="journal article" date="2014" name="Nat. Genet.">
        <title>Genome and transcriptome of the porcine whipworm Trichuris suis.</title>
        <authorList>
            <person name="Jex A.R."/>
            <person name="Nejsum P."/>
            <person name="Schwarz E.M."/>
            <person name="Hu L."/>
            <person name="Young N.D."/>
            <person name="Hall R.S."/>
            <person name="Korhonen P.K."/>
            <person name="Liao S."/>
            <person name="Thamsborg S."/>
            <person name="Xia J."/>
            <person name="Xu P."/>
            <person name="Wang S."/>
            <person name="Scheerlinck J.P."/>
            <person name="Hofmann A."/>
            <person name="Sternberg P.W."/>
            <person name="Wang J."/>
            <person name="Gasser R.B."/>
        </authorList>
    </citation>
    <scope>NUCLEOTIDE SEQUENCE [LARGE SCALE GENOMIC DNA]</scope>
    <source>
        <strain evidence="2">DCEP-RM93M</strain>
    </source>
</reference>
<keyword evidence="1" id="KW-0472">Membrane</keyword>
<evidence type="ECO:0000256" key="1">
    <source>
        <dbReference type="SAM" id="Phobius"/>
    </source>
</evidence>
<evidence type="ECO:0000313" key="3">
    <source>
        <dbReference type="Proteomes" id="UP000030764"/>
    </source>
</evidence>
<gene>
    <name evidence="2" type="ORF">M513_02097</name>
</gene>
<protein>
    <submittedName>
        <fullName evidence="2">Uncharacterized protein</fullName>
    </submittedName>
</protein>
<name>A0A085MHZ4_9BILA</name>
<organism evidence="2 3">
    <name type="scientific">Trichuris suis</name>
    <name type="common">pig whipworm</name>
    <dbReference type="NCBI Taxonomy" id="68888"/>
    <lineage>
        <taxon>Eukaryota</taxon>
        <taxon>Metazoa</taxon>
        <taxon>Ecdysozoa</taxon>
        <taxon>Nematoda</taxon>
        <taxon>Enoplea</taxon>
        <taxon>Dorylaimia</taxon>
        <taxon>Trichinellida</taxon>
        <taxon>Trichuridae</taxon>
        <taxon>Trichuris</taxon>
    </lineage>
</organism>
<sequence>MDAGKVQADIIIIGISSDSQATCALLSAPILFVSLLISNWSLMRQEASTKTEVEGLPHCHPPSGTAVL</sequence>
<keyword evidence="3" id="KW-1185">Reference proteome</keyword>
<dbReference type="EMBL" id="KL363191">
    <property type="protein sequence ID" value="KFD56840.1"/>
    <property type="molecule type" value="Genomic_DNA"/>
</dbReference>
<keyword evidence="1" id="KW-1133">Transmembrane helix</keyword>
<feature type="transmembrane region" description="Helical" evidence="1">
    <location>
        <begin position="24"/>
        <end position="42"/>
    </location>
</feature>
<evidence type="ECO:0000313" key="2">
    <source>
        <dbReference type="EMBL" id="KFD56840.1"/>
    </source>
</evidence>
<dbReference type="Proteomes" id="UP000030764">
    <property type="component" value="Unassembled WGS sequence"/>
</dbReference>
<proteinExistence type="predicted"/>